<keyword evidence="3" id="KW-1185">Reference proteome</keyword>
<organism evidence="2 3">
    <name type="scientific">Kineosporia babensis</name>
    <dbReference type="NCBI Taxonomy" id="499548"/>
    <lineage>
        <taxon>Bacteria</taxon>
        <taxon>Bacillati</taxon>
        <taxon>Actinomycetota</taxon>
        <taxon>Actinomycetes</taxon>
        <taxon>Kineosporiales</taxon>
        <taxon>Kineosporiaceae</taxon>
        <taxon>Kineosporia</taxon>
    </lineage>
</organism>
<name>A0A9X1SSP8_9ACTN</name>
<proteinExistence type="predicted"/>
<feature type="region of interest" description="Disordered" evidence="1">
    <location>
        <begin position="25"/>
        <end position="55"/>
    </location>
</feature>
<evidence type="ECO:0000313" key="3">
    <source>
        <dbReference type="Proteomes" id="UP001138997"/>
    </source>
</evidence>
<dbReference type="AlphaFoldDB" id="A0A9X1SSP8"/>
<dbReference type="Proteomes" id="UP001138997">
    <property type="component" value="Unassembled WGS sequence"/>
</dbReference>
<evidence type="ECO:0000256" key="1">
    <source>
        <dbReference type="SAM" id="MobiDB-lite"/>
    </source>
</evidence>
<sequence length="68" mass="7583">MKFPKIRFKTSLDIAGFDLYFSAGNDSEAEREPQQQGSTSGDLSLAPHWDHDTREPVARIGFTAKESP</sequence>
<dbReference type="RefSeq" id="WP_231439985.1">
    <property type="nucleotide sequence ID" value="NZ_JAJOMB010000003.1"/>
</dbReference>
<gene>
    <name evidence="2" type="ORF">LR394_07880</name>
</gene>
<dbReference type="EMBL" id="JAJOMB010000003">
    <property type="protein sequence ID" value="MCD5310809.1"/>
    <property type="molecule type" value="Genomic_DNA"/>
</dbReference>
<reference evidence="2" key="1">
    <citation type="submission" date="2021-11" db="EMBL/GenBank/DDBJ databases">
        <title>Streptomyces corallinus and Kineosporia corallina sp. nov., two new coral-derived marine actinobacteria.</title>
        <authorList>
            <person name="Buangrab K."/>
            <person name="Sutthacheep M."/>
            <person name="Yeemin T."/>
            <person name="Harunari E."/>
            <person name="Igarashi Y."/>
            <person name="Sripreechasak P."/>
            <person name="Kanchanasin P."/>
            <person name="Tanasupawat S."/>
            <person name="Phongsopitanun W."/>
        </authorList>
    </citation>
    <scope>NUCLEOTIDE SEQUENCE</scope>
    <source>
        <strain evidence="2">JCM 31032</strain>
    </source>
</reference>
<accession>A0A9X1SSP8</accession>
<protein>
    <submittedName>
        <fullName evidence="2">Uncharacterized protein</fullName>
    </submittedName>
</protein>
<evidence type="ECO:0000313" key="2">
    <source>
        <dbReference type="EMBL" id="MCD5310809.1"/>
    </source>
</evidence>
<comment type="caution">
    <text evidence="2">The sequence shown here is derived from an EMBL/GenBank/DDBJ whole genome shotgun (WGS) entry which is preliminary data.</text>
</comment>